<evidence type="ECO:0000256" key="1">
    <source>
        <dbReference type="SAM" id="MobiDB-lite"/>
    </source>
</evidence>
<evidence type="ECO:0008006" key="4">
    <source>
        <dbReference type="Google" id="ProtNLM"/>
    </source>
</evidence>
<dbReference type="PANTHER" id="PTHR13196:SF24">
    <property type="entry name" value="DENN DOMAIN-CONTAINING PROTEIN 1B"/>
    <property type="match status" value="1"/>
</dbReference>
<dbReference type="PANTHER" id="PTHR13196">
    <property type="entry name" value="DENN DOMAIN-CONTAINING"/>
    <property type="match status" value="1"/>
</dbReference>
<feature type="region of interest" description="Disordered" evidence="1">
    <location>
        <begin position="224"/>
        <end position="311"/>
    </location>
</feature>
<sequence length="463" mass="50488">MPSLRTLALKEAALDTLTEFIDGRLAKLNAGRGFSDMFEEEITEGGFCGSNSRSYQQWMHTVKRGGALINTAVTKAKSHAKRGIRDIKGRLKAREEEEEGVTVRAGSPTSTKSLSPRRLQKMRRQNLNKSPMSVGPRDLGYGLDDDELDRASKISSEDSGDVPSYTEDSDDSYSLDLDMEASNPGQMNLLEEILDSLNTSAVEQGKLSAAKSLDFLRSTEDLDYKSPKKSMTSAATNEGSGSGGDEPSSWNMGQDDSAVHGKHLPPSPRRQLNKSSLKMSKTAAPAAQGAKPPQLQLHHPNMGRKPGDRLSYSPLMFHKVTPTPLSPTYCLRSRSTSETQAGAEPPQVSNPSASTGILRRKVLSKETVKNYQEKALQRQASRGQKENPGRSRTTVQVSWEKEVSKDGTLGLGLCLGPTAVTQDRGLLEEIDSMCCLGSVVSSNLQQVRCSSSETRLDRRDQPQ</sequence>
<organism evidence="2 3">
    <name type="scientific">Takifugu bimaculatus</name>
    <dbReference type="NCBI Taxonomy" id="433685"/>
    <lineage>
        <taxon>Eukaryota</taxon>
        <taxon>Metazoa</taxon>
        <taxon>Chordata</taxon>
        <taxon>Craniata</taxon>
        <taxon>Vertebrata</taxon>
        <taxon>Euteleostomi</taxon>
        <taxon>Actinopterygii</taxon>
        <taxon>Neopterygii</taxon>
        <taxon>Teleostei</taxon>
        <taxon>Neoteleostei</taxon>
        <taxon>Acanthomorphata</taxon>
        <taxon>Eupercaria</taxon>
        <taxon>Tetraodontiformes</taxon>
        <taxon>Tetradontoidea</taxon>
        <taxon>Tetraodontidae</taxon>
        <taxon>Takifugu</taxon>
    </lineage>
</organism>
<reference evidence="2 3" key="1">
    <citation type="submission" date="2019-04" db="EMBL/GenBank/DDBJ databases">
        <title>The sequence and de novo assembly of Takifugu bimaculatus genome using PacBio and Hi-C technologies.</title>
        <authorList>
            <person name="Xu P."/>
            <person name="Liu B."/>
            <person name="Zhou Z."/>
        </authorList>
    </citation>
    <scope>NUCLEOTIDE SEQUENCE [LARGE SCALE GENOMIC DNA]</scope>
    <source>
        <strain evidence="2">TB-2018</strain>
        <tissue evidence="2">Muscle</tissue>
    </source>
</reference>
<dbReference type="GO" id="GO:0016607">
    <property type="term" value="C:nuclear speck"/>
    <property type="evidence" value="ECO:0007669"/>
    <property type="project" value="TreeGrafter"/>
</dbReference>
<feature type="region of interest" description="Disordered" evidence="1">
    <location>
        <begin position="329"/>
        <end position="355"/>
    </location>
</feature>
<dbReference type="EMBL" id="SWLE01000019">
    <property type="protein sequence ID" value="TNM87760.1"/>
    <property type="molecule type" value="Genomic_DNA"/>
</dbReference>
<dbReference type="InterPro" id="IPR040032">
    <property type="entry name" value="DENND1A/B/C"/>
</dbReference>
<evidence type="ECO:0000313" key="3">
    <source>
        <dbReference type="Proteomes" id="UP000516260"/>
    </source>
</evidence>
<dbReference type="Proteomes" id="UP000516260">
    <property type="component" value="Chromosome 6"/>
</dbReference>
<evidence type="ECO:0000313" key="2">
    <source>
        <dbReference type="EMBL" id="TNM87760.1"/>
    </source>
</evidence>
<proteinExistence type="predicted"/>
<name>A0A4Z2B9R4_9TELE</name>
<dbReference type="AlphaFoldDB" id="A0A4Z2B9R4"/>
<dbReference type="GO" id="GO:0006897">
    <property type="term" value="P:endocytosis"/>
    <property type="evidence" value="ECO:0007669"/>
    <property type="project" value="TreeGrafter"/>
</dbReference>
<dbReference type="GO" id="GO:1901981">
    <property type="term" value="F:phosphatidylinositol phosphate binding"/>
    <property type="evidence" value="ECO:0007669"/>
    <property type="project" value="TreeGrafter"/>
</dbReference>
<feature type="region of interest" description="Disordered" evidence="1">
    <location>
        <begin position="93"/>
        <end position="175"/>
    </location>
</feature>
<dbReference type="GO" id="GO:0005829">
    <property type="term" value="C:cytosol"/>
    <property type="evidence" value="ECO:0007669"/>
    <property type="project" value="TreeGrafter"/>
</dbReference>
<accession>A0A4Z2B9R4</accession>
<comment type="caution">
    <text evidence="2">The sequence shown here is derived from an EMBL/GenBank/DDBJ whole genome shotgun (WGS) entry which is preliminary data.</text>
</comment>
<protein>
    <recommendedName>
        <fullName evidence="4">DENN domain-containing protein 1A</fullName>
    </recommendedName>
</protein>
<keyword evidence="3" id="KW-1185">Reference proteome</keyword>
<feature type="compositionally biased region" description="Low complexity" evidence="1">
    <location>
        <begin position="283"/>
        <end position="296"/>
    </location>
</feature>
<dbReference type="GO" id="GO:0032456">
    <property type="term" value="P:endocytic recycling"/>
    <property type="evidence" value="ECO:0007669"/>
    <property type="project" value="TreeGrafter"/>
</dbReference>
<gene>
    <name evidence="2" type="ORF">fugu_005981</name>
</gene>
<dbReference type="GO" id="GO:0005085">
    <property type="term" value="F:guanyl-nucleotide exchange factor activity"/>
    <property type="evidence" value="ECO:0007669"/>
    <property type="project" value="InterPro"/>
</dbReference>
<feature type="region of interest" description="Disordered" evidence="1">
    <location>
        <begin position="374"/>
        <end position="395"/>
    </location>
</feature>